<comment type="caution">
    <text evidence="6">The sequence shown here is derived from an EMBL/GenBank/DDBJ whole genome shotgun (WGS) entry which is preliminary data.</text>
</comment>
<dbReference type="Gene3D" id="1.10.10.60">
    <property type="entry name" value="Homeodomain-like"/>
    <property type="match status" value="2"/>
</dbReference>
<dbReference type="InterPro" id="IPR018062">
    <property type="entry name" value="HTH_AraC-typ_CS"/>
</dbReference>
<dbReference type="GO" id="GO:0043565">
    <property type="term" value="F:sequence-specific DNA binding"/>
    <property type="evidence" value="ECO:0007669"/>
    <property type="project" value="InterPro"/>
</dbReference>
<evidence type="ECO:0000259" key="5">
    <source>
        <dbReference type="PROSITE" id="PS01124"/>
    </source>
</evidence>
<evidence type="ECO:0000313" key="6">
    <source>
        <dbReference type="EMBL" id="RCW48475.1"/>
    </source>
</evidence>
<dbReference type="AlphaFoldDB" id="A0A368W1U0"/>
<reference evidence="6 7" key="1">
    <citation type="submission" date="2018-07" db="EMBL/GenBank/DDBJ databases">
        <title>Genomic Encyclopedia of Type Strains, Phase III (KMG-III): the genomes of soil and plant-associated and newly described type strains.</title>
        <authorList>
            <person name="Whitman W."/>
        </authorList>
    </citation>
    <scope>NUCLEOTIDE SEQUENCE [LARGE SCALE GENOMIC DNA]</scope>
    <source>
        <strain evidence="6 7">CECT 7506</strain>
    </source>
</reference>
<sequence>MKALLFYRNTFFTRLILSFTALAVVLLGLTGGYLYTQANQMMVDEIARDSQRRLVTAKDYVEQTLLRKYEENLQNKAVTTILTRNSSNLNYLLNNSWSENLDRVLSLQQDLEIFKTTIEGASNITVYFHQGNYAVTSSLFFENPENSKDFVFIEGLPQMTPNRWMIRTLPDGKQAMTYVVKLPYGIGSSPPKGYLYVDVDLEYLKQAVSKIIHSSFERYYIFDANGNLILQTAGANPEDVGLIRQAIRSGKTATQINDSLSGTFVLSHLAGQESEHSWTYAMDRPMNSFVLDTKKMKTKILIACCLMLVFGLAISYMISKRFYLPMKKLIQHVRNLYQPGLNPSHANEYMIIGSALNFMDQKIVSLESQAKKNEMKNLVMGASLGLEHVDGLQQGFRYQLVHIQLIEGDSEKLKLRYEQFDRPVPYEVVCLNPQEAAIIYFLDLRADEMDDGMIAAELDKIQDEVRGELRFGAGIGTSVLSPEKIPLSYRVAHQAYRYRFMYGHEAIIPHSKISAFDPKPPLISLDIFQNTLKAGDVESVNQFIDEFATILMERNMQLESVELALLQLVSALYETIIELELQQIIPPSNLFDELKKDTLADTIASIRSLSERIGVHVRDSVKHKHAEVIFKLKAYIDEHVHEDLSLNILSEVASLAPAYISTLFGEVMNESFTEYVTRIRLEKAARMLLEDDKLSVTEIASLVGYRNLQYFHVKFKARFGITPVRYRQTKQTSSAAN</sequence>
<evidence type="ECO:0000256" key="3">
    <source>
        <dbReference type="ARBA" id="ARBA00023163"/>
    </source>
</evidence>
<dbReference type="PROSITE" id="PS01124">
    <property type="entry name" value="HTH_ARAC_FAMILY_2"/>
    <property type="match status" value="1"/>
</dbReference>
<dbReference type="GO" id="GO:0003700">
    <property type="term" value="F:DNA-binding transcription factor activity"/>
    <property type="evidence" value="ECO:0007669"/>
    <property type="project" value="InterPro"/>
</dbReference>
<dbReference type="InterPro" id="IPR020449">
    <property type="entry name" value="Tscrpt_reg_AraC-type_HTH"/>
</dbReference>
<dbReference type="InterPro" id="IPR018060">
    <property type="entry name" value="HTH_AraC"/>
</dbReference>
<dbReference type="EMBL" id="QPJD01000006">
    <property type="protein sequence ID" value="RCW48475.1"/>
    <property type="molecule type" value="Genomic_DNA"/>
</dbReference>
<dbReference type="PANTHER" id="PTHR43280:SF28">
    <property type="entry name" value="HTH-TYPE TRANSCRIPTIONAL ACTIVATOR RHAS"/>
    <property type="match status" value="1"/>
</dbReference>
<keyword evidence="3" id="KW-0804">Transcription</keyword>
<dbReference type="SMART" id="SM00342">
    <property type="entry name" value="HTH_ARAC"/>
    <property type="match status" value="1"/>
</dbReference>
<evidence type="ECO:0000256" key="4">
    <source>
        <dbReference type="SAM" id="Phobius"/>
    </source>
</evidence>
<keyword evidence="4" id="KW-0812">Transmembrane</keyword>
<evidence type="ECO:0000313" key="7">
    <source>
        <dbReference type="Proteomes" id="UP000252415"/>
    </source>
</evidence>
<dbReference type="SUPFAM" id="SSF46689">
    <property type="entry name" value="Homeodomain-like"/>
    <property type="match status" value="1"/>
</dbReference>
<dbReference type="InterPro" id="IPR009057">
    <property type="entry name" value="Homeodomain-like_sf"/>
</dbReference>
<organism evidence="6 7">
    <name type="scientific">Paenibacillus prosopidis</name>
    <dbReference type="NCBI Taxonomy" id="630520"/>
    <lineage>
        <taxon>Bacteria</taxon>
        <taxon>Bacillati</taxon>
        <taxon>Bacillota</taxon>
        <taxon>Bacilli</taxon>
        <taxon>Bacillales</taxon>
        <taxon>Paenibacillaceae</taxon>
        <taxon>Paenibacillus</taxon>
    </lineage>
</organism>
<dbReference type="Proteomes" id="UP000252415">
    <property type="component" value="Unassembled WGS sequence"/>
</dbReference>
<keyword evidence="1" id="KW-0805">Transcription regulation</keyword>
<evidence type="ECO:0000256" key="1">
    <source>
        <dbReference type="ARBA" id="ARBA00023015"/>
    </source>
</evidence>
<dbReference type="PRINTS" id="PR00032">
    <property type="entry name" value="HTHARAC"/>
</dbReference>
<dbReference type="Pfam" id="PF12833">
    <property type="entry name" value="HTH_18"/>
    <property type="match status" value="1"/>
</dbReference>
<feature type="transmembrane region" description="Helical" evidence="4">
    <location>
        <begin position="300"/>
        <end position="318"/>
    </location>
</feature>
<name>A0A368W1U0_9BACL</name>
<dbReference type="PROSITE" id="PS00041">
    <property type="entry name" value="HTH_ARAC_FAMILY_1"/>
    <property type="match status" value="1"/>
</dbReference>
<gene>
    <name evidence="6" type="ORF">DFP97_106175</name>
</gene>
<feature type="domain" description="HTH araC/xylS-type" evidence="5">
    <location>
        <begin position="630"/>
        <end position="729"/>
    </location>
</feature>
<dbReference type="OrthoDB" id="2485945at2"/>
<keyword evidence="2" id="KW-0238">DNA-binding</keyword>
<keyword evidence="7" id="KW-1185">Reference proteome</keyword>
<protein>
    <submittedName>
        <fullName evidence="6">Helix-turn-helix protein</fullName>
    </submittedName>
</protein>
<dbReference type="PANTHER" id="PTHR43280">
    <property type="entry name" value="ARAC-FAMILY TRANSCRIPTIONAL REGULATOR"/>
    <property type="match status" value="1"/>
</dbReference>
<proteinExistence type="predicted"/>
<feature type="transmembrane region" description="Helical" evidence="4">
    <location>
        <begin position="12"/>
        <end position="35"/>
    </location>
</feature>
<keyword evidence="4" id="KW-1133">Transmembrane helix</keyword>
<dbReference type="RefSeq" id="WP_114380077.1">
    <property type="nucleotide sequence ID" value="NZ_QPJD01000006.1"/>
</dbReference>
<keyword evidence="4" id="KW-0472">Membrane</keyword>
<accession>A0A368W1U0</accession>
<evidence type="ECO:0000256" key="2">
    <source>
        <dbReference type="ARBA" id="ARBA00023125"/>
    </source>
</evidence>